<dbReference type="AlphaFoldDB" id="A0A0F7S908"/>
<keyword evidence="3" id="KW-0805">Transcription regulation</keyword>
<evidence type="ECO:0000313" key="8">
    <source>
        <dbReference type="EMBL" id="CDW98746.1"/>
    </source>
</evidence>
<keyword evidence="2" id="KW-0862">Zinc</keyword>
<evidence type="ECO:0000256" key="5">
    <source>
        <dbReference type="ARBA" id="ARBA00023242"/>
    </source>
</evidence>
<evidence type="ECO:0000256" key="6">
    <source>
        <dbReference type="SAM" id="MobiDB-lite"/>
    </source>
</evidence>
<protein>
    <recommendedName>
        <fullName evidence="7">Xylanolytic transcriptional activator regulatory domain-containing protein</fullName>
    </recommendedName>
</protein>
<dbReference type="InterPro" id="IPR007219">
    <property type="entry name" value="XnlR_reg_dom"/>
</dbReference>
<keyword evidence="9" id="KW-1185">Reference proteome</keyword>
<dbReference type="GO" id="GO:0006351">
    <property type="term" value="P:DNA-templated transcription"/>
    <property type="evidence" value="ECO:0007669"/>
    <property type="project" value="InterPro"/>
</dbReference>
<evidence type="ECO:0000313" key="9">
    <source>
        <dbReference type="Proteomes" id="UP000242770"/>
    </source>
</evidence>
<reference evidence="9" key="1">
    <citation type="submission" date="2014-06" db="EMBL/GenBank/DDBJ databases">
        <authorList>
            <person name="Berkman P.J."/>
        </authorList>
    </citation>
    <scope>NUCLEOTIDE SEQUENCE [LARGE SCALE GENOMIC DNA]</scope>
</reference>
<dbReference type="PANTHER" id="PTHR47660">
    <property type="entry name" value="TRANSCRIPTION FACTOR WITH C2H2 AND ZN(2)-CYS(6) DNA BINDING DOMAIN (EUROFUNG)-RELATED-RELATED"/>
    <property type="match status" value="1"/>
</dbReference>
<feature type="domain" description="Xylanolytic transcriptional activator regulatory" evidence="7">
    <location>
        <begin position="202"/>
        <end position="400"/>
    </location>
</feature>
<dbReference type="PANTHER" id="PTHR47660:SF2">
    <property type="entry name" value="TRANSCRIPTION FACTOR WITH C2H2 AND ZN(2)-CYS(6) DNA BINDING DOMAIN (EUROFUNG)"/>
    <property type="match status" value="1"/>
</dbReference>
<evidence type="ECO:0000259" key="7">
    <source>
        <dbReference type="Pfam" id="PF04082"/>
    </source>
</evidence>
<evidence type="ECO:0000256" key="4">
    <source>
        <dbReference type="ARBA" id="ARBA00023163"/>
    </source>
</evidence>
<dbReference type="GO" id="GO:0003677">
    <property type="term" value="F:DNA binding"/>
    <property type="evidence" value="ECO:0007669"/>
    <property type="project" value="InterPro"/>
</dbReference>
<gene>
    <name evidence="8" type="primary">SSCI61420.1</name>
</gene>
<dbReference type="GO" id="GO:0008270">
    <property type="term" value="F:zinc ion binding"/>
    <property type="evidence" value="ECO:0007669"/>
    <property type="project" value="InterPro"/>
</dbReference>
<dbReference type="Proteomes" id="UP000242770">
    <property type="component" value="Unassembled WGS sequence"/>
</dbReference>
<proteinExistence type="predicted"/>
<organism evidence="8 9">
    <name type="scientific">Sporisorium scitamineum</name>
    <dbReference type="NCBI Taxonomy" id="49012"/>
    <lineage>
        <taxon>Eukaryota</taxon>
        <taxon>Fungi</taxon>
        <taxon>Dikarya</taxon>
        <taxon>Basidiomycota</taxon>
        <taxon>Ustilaginomycotina</taxon>
        <taxon>Ustilaginomycetes</taxon>
        <taxon>Ustilaginales</taxon>
        <taxon>Ustilaginaceae</taxon>
        <taxon>Sporisorium</taxon>
    </lineage>
</organism>
<evidence type="ECO:0000256" key="2">
    <source>
        <dbReference type="ARBA" id="ARBA00022833"/>
    </source>
</evidence>
<dbReference type="EMBL" id="CCFA01003652">
    <property type="protein sequence ID" value="CDW98746.1"/>
    <property type="molecule type" value="Genomic_DNA"/>
</dbReference>
<keyword evidence="5" id="KW-0539">Nucleus</keyword>
<feature type="compositionally biased region" description="Polar residues" evidence="6">
    <location>
        <begin position="93"/>
        <end position="102"/>
    </location>
</feature>
<dbReference type="CDD" id="cd12148">
    <property type="entry name" value="fungal_TF_MHR"/>
    <property type="match status" value="1"/>
</dbReference>
<dbReference type="Pfam" id="PF04082">
    <property type="entry name" value="Fungal_trans"/>
    <property type="match status" value="1"/>
</dbReference>
<evidence type="ECO:0000256" key="1">
    <source>
        <dbReference type="ARBA" id="ARBA00022723"/>
    </source>
</evidence>
<feature type="region of interest" description="Disordered" evidence="6">
    <location>
        <begin position="663"/>
        <end position="698"/>
    </location>
</feature>
<sequence>MIEYPQRTPQIRLQHLAHPSSHATSSSDPHLGVDSSRHSIYIHHHGPASDSRIIAERRSRWNSPDPADDELNTSDSAKSDPHHPKRDALTIDTDVSNTSGLNPSAARRAKSSSSGRRAAAIEAWPNRWNPAIMVNSLPSFSFTRASEEHLMSEDMAHVKSVSHAALLRMAEHLNNAASNPLERQRFDATFATLDASTLNVYLQLFFHHCYSYFPAIHQPTFHPDRCDPRLLAALCTIGAFFSEVPGSRNAAIYLASVTQISVSRATLANNAFARVTSTFQSILLIYMVWRSVGVPSRQEYAEAFRNTYCTMVRRCRLLENMPPPKLAGDATLDDRWMAWVAWESGRRTAWSTLASETELSMHWSLPEAFAPDELTGKLPCDDRLWEAPSAIEWAQTAISLSSFYSGMNGDALLPPPIVGQDTIENFTWPDSSYQLDVGRVCDIIQRSAQPLPPTHPSSVTEREREMVARLSPFSRLCIGSAVMLSTHHTMRMARFCMMLLGDEEEAKQRMRKYLAAATDLLSTNQPRDARADLLLHAIQLFELVSPEMLQVLSCRRGVARMHAARQQLARELNQVKPWMTGSIVYHAGQMLRLAKQSLQRAPVECLHIFYAAIALQAVSLLVLRQDAHAIPGRIVRIPLDGPARFVAAQPSFPASHEQVRLASSWKTDSSSSTSPLSAGGAAAHTSTTTTPTDPRTAASDTIHTTTYILDSVGNLAHVTASERVLLLASKWLRADDGVGVWPIGQSLAKILDSLAGLTSRPSDRL</sequence>
<keyword evidence="4" id="KW-0804">Transcription</keyword>
<feature type="compositionally biased region" description="Basic and acidic residues" evidence="6">
    <location>
        <begin position="77"/>
        <end position="89"/>
    </location>
</feature>
<name>A0A0F7S908_9BASI</name>
<evidence type="ECO:0000256" key="3">
    <source>
        <dbReference type="ARBA" id="ARBA00023015"/>
    </source>
</evidence>
<keyword evidence="1" id="KW-0479">Metal-binding</keyword>
<dbReference type="STRING" id="49012.A0A0F7S908"/>
<accession>A0A0F7S908</accession>
<feature type="region of interest" description="Disordered" evidence="6">
    <location>
        <begin position="61"/>
        <end position="116"/>
    </location>
</feature>